<dbReference type="PANTHER" id="PTHR22168:SF8">
    <property type="entry name" value="TRANSMEMBRANE PROTEIN 26"/>
    <property type="match status" value="1"/>
</dbReference>
<feature type="transmembrane region" description="Helical" evidence="2">
    <location>
        <begin position="143"/>
        <end position="162"/>
    </location>
</feature>
<keyword evidence="4" id="KW-1185">Reference proteome</keyword>
<dbReference type="GeneID" id="576194"/>
<evidence type="ECO:0000313" key="4">
    <source>
        <dbReference type="Proteomes" id="UP000007110"/>
    </source>
</evidence>
<organism evidence="3 4">
    <name type="scientific">Strongylocentrotus purpuratus</name>
    <name type="common">Purple sea urchin</name>
    <dbReference type="NCBI Taxonomy" id="7668"/>
    <lineage>
        <taxon>Eukaryota</taxon>
        <taxon>Metazoa</taxon>
        <taxon>Echinodermata</taxon>
        <taxon>Eleutherozoa</taxon>
        <taxon>Echinozoa</taxon>
        <taxon>Echinoidea</taxon>
        <taxon>Euechinoidea</taxon>
        <taxon>Echinacea</taxon>
        <taxon>Camarodonta</taxon>
        <taxon>Echinidea</taxon>
        <taxon>Strongylocentrotidae</taxon>
        <taxon>Strongylocentrotus</taxon>
    </lineage>
</organism>
<dbReference type="KEGG" id="spu:576194"/>
<dbReference type="InterPro" id="IPR019169">
    <property type="entry name" value="Transmembrane_26"/>
</dbReference>
<keyword evidence="2" id="KW-0812">Transmembrane</keyword>
<dbReference type="RefSeq" id="XP_781624.3">
    <property type="nucleotide sequence ID" value="XM_776531.4"/>
</dbReference>
<evidence type="ECO:0000256" key="1">
    <source>
        <dbReference type="SAM" id="MobiDB-lite"/>
    </source>
</evidence>
<dbReference type="InParanoid" id="A0A7M7R9M8"/>
<dbReference type="Proteomes" id="UP000007110">
    <property type="component" value="Unassembled WGS sequence"/>
</dbReference>
<keyword evidence="2" id="KW-1133">Transmembrane helix</keyword>
<accession>A0A7M7R9M8</accession>
<dbReference type="PANTHER" id="PTHR22168">
    <property type="entry name" value="TMEM26 PROTEIN"/>
    <property type="match status" value="1"/>
</dbReference>
<feature type="region of interest" description="Disordered" evidence="1">
    <location>
        <begin position="33"/>
        <end position="56"/>
    </location>
</feature>
<evidence type="ECO:0000313" key="3">
    <source>
        <dbReference type="EnsemblMetazoa" id="XP_781624"/>
    </source>
</evidence>
<dbReference type="OMA" id="GEWKWFV"/>
<dbReference type="AlphaFoldDB" id="A0A7M7R9M8"/>
<dbReference type="EnsemblMetazoa" id="XM_776531">
    <property type="protein sequence ID" value="XP_781624"/>
    <property type="gene ID" value="LOC576194"/>
</dbReference>
<feature type="transmembrane region" description="Helical" evidence="2">
    <location>
        <begin position="90"/>
        <end position="109"/>
    </location>
</feature>
<sequence length="460" mass="52697">MENVQNDDNNAHVVTFDDDIHRRRRIANGNGTHIASEESGYASPEPSHYHQNGDVITGTSKQQIGRRFSRWRRKKKVCSMKIQRAIRASIVRAAFLFHGLAAIFCVVYTSQNSYYWFLGVGFVFLAMEMVLTYSFNEDGEWKWFVPSSLIYMAVVVPVVWFMELGSLELRLEIQARLGPGIGCPTTISSIQIRGFLCLTNDTSPFVDVVSPLDEKVYDLQQLFSTTLQQTLMLILIVGRWMMPRGQLTRDQLSQLLLVYIGMAADMLEFSLETLKLDAIACHRDIFFVILGIWSWSLLQFTLGLTATKARKRRVFGKVAKPDDEEKRVLKMNKKLQQTAMNIFCCGTETWALMTSVILQDGPYLFIRLYLIIRFRIFDQSMIFFTCKNALLLLLQFYRLFVIISETKKAHSMSVRRRQSMPMEARPNDLYGRRPRNGSVFSIQPIPTANGNIANGEGGIR</sequence>
<evidence type="ECO:0000256" key="2">
    <source>
        <dbReference type="SAM" id="Phobius"/>
    </source>
</evidence>
<feature type="transmembrane region" description="Helical" evidence="2">
    <location>
        <begin position="285"/>
        <end position="307"/>
    </location>
</feature>
<name>A0A7M7R9M8_STRPU</name>
<proteinExistence type="predicted"/>
<dbReference type="Pfam" id="PF09772">
    <property type="entry name" value="Tmem26"/>
    <property type="match status" value="1"/>
</dbReference>
<reference evidence="4" key="1">
    <citation type="submission" date="2015-02" db="EMBL/GenBank/DDBJ databases">
        <title>Genome sequencing for Strongylocentrotus purpuratus.</title>
        <authorList>
            <person name="Murali S."/>
            <person name="Liu Y."/>
            <person name="Vee V."/>
            <person name="English A."/>
            <person name="Wang M."/>
            <person name="Skinner E."/>
            <person name="Han Y."/>
            <person name="Muzny D.M."/>
            <person name="Worley K.C."/>
            <person name="Gibbs R.A."/>
        </authorList>
    </citation>
    <scope>NUCLEOTIDE SEQUENCE</scope>
</reference>
<feature type="transmembrane region" description="Helical" evidence="2">
    <location>
        <begin position="115"/>
        <end position="136"/>
    </location>
</feature>
<reference evidence="3" key="2">
    <citation type="submission" date="2021-01" db="UniProtKB">
        <authorList>
            <consortium name="EnsemblMetazoa"/>
        </authorList>
    </citation>
    <scope>IDENTIFICATION</scope>
</reference>
<evidence type="ECO:0008006" key="5">
    <source>
        <dbReference type="Google" id="ProtNLM"/>
    </source>
</evidence>
<feature type="transmembrane region" description="Helical" evidence="2">
    <location>
        <begin position="379"/>
        <end position="403"/>
    </location>
</feature>
<dbReference type="OrthoDB" id="10042902at2759"/>
<feature type="transmembrane region" description="Helical" evidence="2">
    <location>
        <begin position="339"/>
        <end position="359"/>
    </location>
</feature>
<keyword evidence="2" id="KW-0472">Membrane</keyword>
<protein>
    <recommendedName>
        <fullName evidence="5">Transmembrane protein 26</fullName>
    </recommendedName>
</protein>